<feature type="domain" description="D-isomer specific 2-hydroxyacid dehydrogenase catalytic" evidence="5">
    <location>
        <begin position="10"/>
        <end position="310"/>
    </location>
</feature>
<evidence type="ECO:0000256" key="2">
    <source>
        <dbReference type="ARBA" id="ARBA00023002"/>
    </source>
</evidence>
<proteinExistence type="inferred from homology"/>
<dbReference type="Pfam" id="PF00389">
    <property type="entry name" value="2-Hacid_dh"/>
    <property type="match status" value="1"/>
</dbReference>
<dbReference type="SUPFAM" id="SSF52283">
    <property type="entry name" value="Formate/glycerate dehydrogenase catalytic domain-like"/>
    <property type="match status" value="1"/>
</dbReference>
<name>A0ABS4CIA7_9ENTE</name>
<dbReference type="RefSeq" id="WP_209557193.1">
    <property type="nucleotide sequence ID" value="NZ_JAEDXU010000004.1"/>
</dbReference>
<accession>A0ABS4CIA7</accession>
<dbReference type="InterPro" id="IPR006140">
    <property type="entry name" value="D-isomer_DH_NAD-bd"/>
</dbReference>
<dbReference type="PANTHER" id="PTHR43333:SF1">
    <property type="entry name" value="D-ISOMER SPECIFIC 2-HYDROXYACID DEHYDROGENASE NAD-BINDING DOMAIN-CONTAINING PROTEIN"/>
    <property type="match status" value="1"/>
</dbReference>
<keyword evidence="3" id="KW-0520">NAD</keyword>
<dbReference type="InterPro" id="IPR036291">
    <property type="entry name" value="NAD(P)-bd_dom_sf"/>
</dbReference>
<keyword evidence="2 4" id="KW-0560">Oxidoreductase</keyword>
<evidence type="ECO:0000313" key="7">
    <source>
        <dbReference type="EMBL" id="MBP1046365.1"/>
    </source>
</evidence>
<dbReference type="PANTHER" id="PTHR43333">
    <property type="entry name" value="2-HACID_DH_C DOMAIN-CONTAINING PROTEIN"/>
    <property type="match status" value="1"/>
</dbReference>
<dbReference type="SUPFAM" id="SSF51735">
    <property type="entry name" value="NAD(P)-binding Rossmann-fold domains"/>
    <property type="match status" value="1"/>
</dbReference>
<evidence type="ECO:0000256" key="4">
    <source>
        <dbReference type="RuleBase" id="RU003719"/>
    </source>
</evidence>
<evidence type="ECO:0000256" key="3">
    <source>
        <dbReference type="ARBA" id="ARBA00023027"/>
    </source>
</evidence>
<organism evidence="7 8">
    <name type="scientific">Enterococcus larvae</name>
    <dbReference type="NCBI Taxonomy" id="2794352"/>
    <lineage>
        <taxon>Bacteria</taxon>
        <taxon>Bacillati</taxon>
        <taxon>Bacillota</taxon>
        <taxon>Bacilli</taxon>
        <taxon>Lactobacillales</taxon>
        <taxon>Enterococcaceae</taxon>
        <taxon>Enterococcus</taxon>
    </lineage>
</organism>
<protein>
    <submittedName>
        <fullName evidence="7">Phosphoglycerate dehydrogenase</fullName>
    </submittedName>
</protein>
<sequence>MGKPIIFLKESLKPDQIEQIKAAADDYQIIEASDSTNAFHEEDIVIMLGWDKEIGPRLLKNPDSKLKWVQSISAGVDSYDLASFKEKNILLSNGSGIHTISITEHVLGILLAEGRGVLRAAVSQKERQWKDPSFDYRQLSGQNLLIVGTGKIGQQLASFAQGLKIKTYGINSSGHPSPGFLECYSQKNMNRIIKDMDIIVNILPLTDETYYLYNEEVFQSMKKGSIFVNVGRGPSVKTDDLIQALENGQIRFAALDVFEEEPLPADSPLWDMDNVLITPHISGITDGFKEKLTAIFLANLDGFIHEQQLKKNQVDLDRGY</sequence>
<dbReference type="Gene3D" id="3.40.50.720">
    <property type="entry name" value="NAD(P)-binding Rossmann-like Domain"/>
    <property type="match status" value="2"/>
</dbReference>
<keyword evidence="8" id="KW-1185">Reference proteome</keyword>
<evidence type="ECO:0000256" key="1">
    <source>
        <dbReference type="ARBA" id="ARBA00005854"/>
    </source>
</evidence>
<gene>
    <name evidence="7" type="ORF">I6N96_08715</name>
</gene>
<dbReference type="EMBL" id="JAEDXU010000004">
    <property type="protein sequence ID" value="MBP1046365.1"/>
    <property type="molecule type" value="Genomic_DNA"/>
</dbReference>
<dbReference type="Proteomes" id="UP000673375">
    <property type="component" value="Unassembled WGS sequence"/>
</dbReference>
<evidence type="ECO:0000259" key="5">
    <source>
        <dbReference type="Pfam" id="PF00389"/>
    </source>
</evidence>
<comment type="caution">
    <text evidence="7">The sequence shown here is derived from an EMBL/GenBank/DDBJ whole genome shotgun (WGS) entry which is preliminary data.</text>
</comment>
<dbReference type="InterPro" id="IPR006139">
    <property type="entry name" value="D-isomer_2_OHA_DH_cat_dom"/>
</dbReference>
<reference evidence="7 8" key="1">
    <citation type="submission" date="2020-12" db="EMBL/GenBank/DDBJ databases">
        <title>Vagococcus allomyrinae sp. nov. and Enterococcus lavae sp. nov., isolated from the larvae of Allomyrina dichotoma.</title>
        <authorList>
            <person name="Lee S.D."/>
        </authorList>
    </citation>
    <scope>NUCLEOTIDE SEQUENCE [LARGE SCALE GENOMIC DNA]</scope>
    <source>
        <strain evidence="7 8">BWM-S5</strain>
    </source>
</reference>
<feature type="domain" description="D-isomer specific 2-hydroxyacid dehydrogenase NAD-binding" evidence="6">
    <location>
        <begin position="108"/>
        <end position="282"/>
    </location>
</feature>
<dbReference type="Pfam" id="PF02826">
    <property type="entry name" value="2-Hacid_dh_C"/>
    <property type="match status" value="1"/>
</dbReference>
<evidence type="ECO:0000313" key="8">
    <source>
        <dbReference type="Proteomes" id="UP000673375"/>
    </source>
</evidence>
<dbReference type="CDD" id="cd12155">
    <property type="entry name" value="PGDH_1"/>
    <property type="match status" value="1"/>
</dbReference>
<comment type="similarity">
    <text evidence="1 4">Belongs to the D-isomer specific 2-hydroxyacid dehydrogenase family.</text>
</comment>
<evidence type="ECO:0000259" key="6">
    <source>
        <dbReference type="Pfam" id="PF02826"/>
    </source>
</evidence>